<dbReference type="Proteomes" id="UP000323242">
    <property type="component" value="Unassembled WGS sequence"/>
</dbReference>
<evidence type="ECO:0000313" key="3">
    <source>
        <dbReference type="Proteomes" id="UP000323242"/>
    </source>
</evidence>
<comment type="caution">
    <text evidence="2">The sequence shown here is derived from an EMBL/GenBank/DDBJ whole genome shotgun (WGS) entry which is preliminary data.</text>
</comment>
<dbReference type="EMBL" id="VSZQ01000091">
    <property type="protein sequence ID" value="TYR63213.1"/>
    <property type="molecule type" value="Genomic_DNA"/>
</dbReference>
<gene>
    <name evidence="2" type="ORF">FY004_17975</name>
</gene>
<dbReference type="AlphaFoldDB" id="A0A5D4JHR9"/>
<organism evidence="2 3">
    <name type="scientific">Streptomyces parvus</name>
    <dbReference type="NCBI Taxonomy" id="66428"/>
    <lineage>
        <taxon>Bacteria</taxon>
        <taxon>Bacillati</taxon>
        <taxon>Actinomycetota</taxon>
        <taxon>Actinomycetes</taxon>
        <taxon>Kitasatosporales</taxon>
        <taxon>Streptomycetaceae</taxon>
        <taxon>Streptomyces</taxon>
    </lineage>
</organism>
<name>A0A5D4JHR9_9ACTN</name>
<feature type="region of interest" description="Disordered" evidence="1">
    <location>
        <begin position="1"/>
        <end position="22"/>
    </location>
</feature>
<evidence type="ECO:0000256" key="1">
    <source>
        <dbReference type="SAM" id="MobiDB-lite"/>
    </source>
</evidence>
<reference evidence="2 3" key="1">
    <citation type="submission" date="2019-08" db="EMBL/GenBank/DDBJ databases">
        <title>Draft genome for granaticin producer strain Streptomyces parvus C05.</title>
        <authorList>
            <person name="Gonzalez-Pimentel J.L."/>
        </authorList>
    </citation>
    <scope>NUCLEOTIDE SEQUENCE [LARGE SCALE GENOMIC DNA]</scope>
    <source>
        <strain evidence="2 3">C05</strain>
    </source>
</reference>
<feature type="compositionally biased region" description="Basic and acidic residues" evidence="1">
    <location>
        <begin position="12"/>
        <end position="22"/>
    </location>
</feature>
<sequence>MRPTPAIGAQRGESETSPRPDLEPIFTELAARWTGDGRAVPGRPDEEWTVLARYPWPGH</sequence>
<keyword evidence="3" id="KW-1185">Reference proteome</keyword>
<proteinExistence type="predicted"/>
<evidence type="ECO:0000313" key="2">
    <source>
        <dbReference type="EMBL" id="TYR63213.1"/>
    </source>
</evidence>
<protein>
    <submittedName>
        <fullName evidence="2">Uncharacterized protein</fullName>
    </submittedName>
</protein>
<accession>A0A5D4JHR9</accession>